<dbReference type="Gene3D" id="3.60.10.10">
    <property type="entry name" value="Endonuclease/exonuclease/phosphatase"/>
    <property type="match status" value="1"/>
</dbReference>
<protein>
    <recommendedName>
        <fullName evidence="4">Endonuclease/exonuclease/phosphatase domain-containing protein</fullName>
    </recommendedName>
</protein>
<dbReference type="GeneID" id="34564935"/>
<feature type="region of interest" description="Disordered" evidence="1">
    <location>
        <begin position="14"/>
        <end position="36"/>
    </location>
</feature>
<feature type="region of interest" description="Disordered" evidence="1">
    <location>
        <begin position="499"/>
        <end position="573"/>
    </location>
</feature>
<proteinExistence type="predicted"/>
<dbReference type="RefSeq" id="XP_022470104.1">
    <property type="nucleotide sequence ID" value="XM_022623425.1"/>
</dbReference>
<gene>
    <name evidence="2" type="ORF">CORC01_11803</name>
</gene>
<feature type="compositionally biased region" description="Polar residues" evidence="1">
    <location>
        <begin position="659"/>
        <end position="677"/>
    </location>
</feature>
<dbReference type="Proteomes" id="UP000176998">
    <property type="component" value="Unassembled WGS sequence"/>
</dbReference>
<feature type="compositionally biased region" description="Low complexity" evidence="1">
    <location>
        <begin position="541"/>
        <end position="561"/>
    </location>
</feature>
<comment type="caution">
    <text evidence="2">The sequence shown here is derived from an EMBL/GenBank/DDBJ whole genome shotgun (WGS) entry which is preliminary data.</text>
</comment>
<evidence type="ECO:0000256" key="1">
    <source>
        <dbReference type="SAM" id="MobiDB-lite"/>
    </source>
</evidence>
<keyword evidence="3" id="KW-1185">Reference proteome</keyword>
<evidence type="ECO:0008006" key="4">
    <source>
        <dbReference type="Google" id="ProtNLM"/>
    </source>
</evidence>
<dbReference type="AlphaFoldDB" id="A0A1G4AV16"/>
<dbReference type="OrthoDB" id="3261222at2759"/>
<accession>A0A1G4AV16</accession>
<feature type="compositionally biased region" description="Low complexity" evidence="1">
    <location>
        <begin position="705"/>
        <end position="718"/>
    </location>
</feature>
<feature type="compositionally biased region" description="Basic and acidic residues" evidence="1">
    <location>
        <begin position="690"/>
        <end position="702"/>
    </location>
</feature>
<organism evidence="2 3">
    <name type="scientific">Colletotrichum orchidophilum</name>
    <dbReference type="NCBI Taxonomy" id="1209926"/>
    <lineage>
        <taxon>Eukaryota</taxon>
        <taxon>Fungi</taxon>
        <taxon>Dikarya</taxon>
        <taxon>Ascomycota</taxon>
        <taxon>Pezizomycotina</taxon>
        <taxon>Sordariomycetes</taxon>
        <taxon>Hypocreomycetidae</taxon>
        <taxon>Glomerellales</taxon>
        <taxon>Glomerellaceae</taxon>
        <taxon>Colletotrichum</taxon>
    </lineage>
</organism>
<dbReference type="STRING" id="1209926.A0A1G4AV16"/>
<sequence>MGIARDNASISGSRISRLRGGGQQTGQLHTLENNPAEDDLDVAQVPETNRSTNSLDFLQANVMRCWDRVYALHQYSKTLEKPAAFMALQDPPLNIQGLRLSSYWLEIKNDWPTVDGEDRPVLDEDEKQILSARRFAFYVHKSIPKSSWKVEWAEDRNRYYVAYPHLDLEGGETACIGNAYNRHRDKTIDFDILLQPSLTGPSSMLLGDFNIQHPKHGGSKARKDRLGTVLWEKIAAANMTCLPHRGTPTISNVEYNNSVSCGHEVLSQTMPSLHTTLSTAVDQDARKRFRLKKSAAEELPVKVKERLEANICPVSDIPSQELDGPGAVDQFAKAFTDSMKQAIEACADPVDLIPAGQKPEPETRLINSLLKLEERELGVLRRLKYGTPVYNKQLSQWQRAVRNTNYRLRIYRTVRKRNRLAKTAEHQVGLYELARQTRAASQTQGRAHMPWLKNANGSVCNSHAENAHCFRSHIWSETSDDAPAPAGLEALEDAIKQFTTPAPSSSRSSSRRVTPNHSQNRPPPPSSETLSTPRDTMNGNEPLVPRPSSSSEPSPSESCPPLHQSPDSHTRSLCNNSTIVADAQQLDVLASAMPPVPKFGTRPRSCDGTRNGSHPLGTRFPRPGPRRRSHIPSQRETHRHGRRQDELRGVSCPPDEPSRSQSEQEASYQGTSHTGTRAGSCPPGLHSTTRHADTTTREHANSEHGSASTAGVASGASTDSHGARWGSDRLRRDALANEKLPYTTKENIFRIIDEFLPHGKQPGPD</sequence>
<feature type="region of interest" description="Disordered" evidence="1">
    <location>
        <begin position="593"/>
        <end position="731"/>
    </location>
</feature>
<evidence type="ECO:0000313" key="3">
    <source>
        <dbReference type="Proteomes" id="UP000176998"/>
    </source>
</evidence>
<evidence type="ECO:0000313" key="2">
    <source>
        <dbReference type="EMBL" id="OHE92936.1"/>
    </source>
</evidence>
<reference evidence="2 3" key="1">
    <citation type="submission" date="2016-09" db="EMBL/GenBank/DDBJ databases">
        <authorList>
            <person name="Capua I."/>
            <person name="De Benedictis P."/>
            <person name="Joannis T."/>
            <person name="Lombin L.H."/>
            <person name="Cattoli G."/>
        </authorList>
    </citation>
    <scope>NUCLEOTIDE SEQUENCE [LARGE SCALE GENOMIC DNA]</scope>
    <source>
        <strain evidence="2 3">IMI 309357</strain>
    </source>
</reference>
<dbReference type="InterPro" id="IPR036691">
    <property type="entry name" value="Endo/exonu/phosph_ase_sf"/>
</dbReference>
<dbReference type="EMBL" id="MJBS01000133">
    <property type="protein sequence ID" value="OHE92936.1"/>
    <property type="molecule type" value="Genomic_DNA"/>
</dbReference>
<dbReference type="SUPFAM" id="SSF56219">
    <property type="entry name" value="DNase I-like"/>
    <property type="match status" value="1"/>
</dbReference>
<name>A0A1G4AV16_9PEZI</name>